<keyword evidence="3" id="KW-1185">Reference proteome</keyword>
<name>A0ABU1W6U4_9GAMM</name>
<protein>
    <submittedName>
        <fullName evidence="2">Uncharacterized protein</fullName>
    </submittedName>
</protein>
<proteinExistence type="predicted"/>
<feature type="signal peptide" evidence="1">
    <location>
        <begin position="1"/>
        <end position="33"/>
    </location>
</feature>
<dbReference type="RefSeq" id="WP_310057771.1">
    <property type="nucleotide sequence ID" value="NZ_JAVDVY010000001.1"/>
</dbReference>
<organism evidence="2 3">
    <name type="scientific">Lysobacter niastensis</name>
    <dbReference type="NCBI Taxonomy" id="380629"/>
    <lineage>
        <taxon>Bacteria</taxon>
        <taxon>Pseudomonadati</taxon>
        <taxon>Pseudomonadota</taxon>
        <taxon>Gammaproteobacteria</taxon>
        <taxon>Lysobacterales</taxon>
        <taxon>Lysobacteraceae</taxon>
        <taxon>Lysobacter</taxon>
    </lineage>
</organism>
<sequence>MHQIHHARKRVPFHRVVASALLALLLAAPTAFAQDSGASAGTYMLEGGSYTIQLERDGGDLVVVEPNKRSTYAPQGNGEYHFYNPNTQTKYGIRVIDTRTIEAFKPDFPDNPASRLVLMGGAGDAVVESADSGRYEALAEHYTSLLESDPANAQTWVACAGVAMKRSISTVADADAYAGQMAQMLKQLMVDSSRSPCEDVIPASVW</sequence>
<reference evidence="2 3" key="1">
    <citation type="submission" date="2023-07" db="EMBL/GenBank/DDBJ databases">
        <title>Sorghum-associated microbial communities from plants grown in Nebraska, USA.</title>
        <authorList>
            <person name="Schachtman D."/>
        </authorList>
    </citation>
    <scope>NUCLEOTIDE SEQUENCE [LARGE SCALE GENOMIC DNA]</scope>
    <source>
        <strain evidence="2 3">BE198</strain>
    </source>
</reference>
<dbReference type="Proteomes" id="UP001251524">
    <property type="component" value="Unassembled WGS sequence"/>
</dbReference>
<evidence type="ECO:0000313" key="3">
    <source>
        <dbReference type="Proteomes" id="UP001251524"/>
    </source>
</evidence>
<evidence type="ECO:0000256" key="1">
    <source>
        <dbReference type="SAM" id="SignalP"/>
    </source>
</evidence>
<keyword evidence="1" id="KW-0732">Signal</keyword>
<accession>A0ABU1W6U4</accession>
<gene>
    <name evidence="2" type="ORF">J2X06_000475</name>
</gene>
<evidence type="ECO:0000313" key="2">
    <source>
        <dbReference type="EMBL" id="MDR7133291.1"/>
    </source>
</evidence>
<dbReference type="EMBL" id="JAVDVY010000001">
    <property type="protein sequence ID" value="MDR7133291.1"/>
    <property type="molecule type" value="Genomic_DNA"/>
</dbReference>
<feature type="chain" id="PRO_5045567101" evidence="1">
    <location>
        <begin position="34"/>
        <end position="206"/>
    </location>
</feature>
<comment type="caution">
    <text evidence="2">The sequence shown here is derived from an EMBL/GenBank/DDBJ whole genome shotgun (WGS) entry which is preliminary data.</text>
</comment>